<dbReference type="InterPro" id="IPR015947">
    <property type="entry name" value="PUA-like_sf"/>
</dbReference>
<dbReference type="EC" id="2.7.7.4" evidence="9"/>
<keyword evidence="6 9" id="KW-0547">Nucleotide-binding</keyword>
<keyword evidence="2 9" id="KW-0963">Cytoplasm</keyword>
<dbReference type="InterPro" id="IPR025980">
    <property type="entry name" value="ATP-Sase_PUA-like_dom"/>
</dbReference>
<dbReference type="Proteomes" id="UP000016930">
    <property type="component" value="Unassembled WGS sequence"/>
</dbReference>
<comment type="catalytic activity">
    <reaction evidence="9">
        <text>sulfate + ATP + H(+) = adenosine 5'-phosphosulfate + diphosphate</text>
        <dbReference type="Rhea" id="RHEA:18133"/>
        <dbReference type="ChEBI" id="CHEBI:15378"/>
        <dbReference type="ChEBI" id="CHEBI:16189"/>
        <dbReference type="ChEBI" id="CHEBI:30616"/>
        <dbReference type="ChEBI" id="CHEBI:33019"/>
        <dbReference type="ChEBI" id="CHEBI:58243"/>
        <dbReference type="EC" id="2.7.7.4"/>
    </reaction>
</comment>
<comment type="pathway">
    <text evidence="9">Sulfur metabolism; hydrogen sulfide biosynthesis; sulfite from sulfate: step 1/3.</text>
</comment>
<dbReference type="InterPro" id="IPR024951">
    <property type="entry name" value="Sulfurylase_cat_dom"/>
</dbReference>
<dbReference type="InterPro" id="IPR014729">
    <property type="entry name" value="Rossmann-like_a/b/a_fold"/>
</dbReference>
<dbReference type="Gene3D" id="3.40.50.620">
    <property type="entry name" value="HUPs"/>
    <property type="match status" value="1"/>
</dbReference>
<evidence type="ECO:0000256" key="6">
    <source>
        <dbReference type="ARBA" id="ARBA00022741"/>
    </source>
</evidence>
<comment type="catalytic activity">
    <reaction evidence="1">
        <text>adenosine 5'-phosphosulfate + ATP = 3'-phosphoadenylyl sulfate + ADP + H(+)</text>
        <dbReference type="Rhea" id="RHEA:24152"/>
        <dbReference type="ChEBI" id="CHEBI:15378"/>
        <dbReference type="ChEBI" id="CHEBI:30616"/>
        <dbReference type="ChEBI" id="CHEBI:58243"/>
        <dbReference type="ChEBI" id="CHEBI:58339"/>
        <dbReference type="ChEBI" id="CHEBI:456216"/>
        <dbReference type="EC" id="2.7.1.25"/>
    </reaction>
</comment>
<keyword evidence="14" id="KW-1185">Reference proteome</keyword>
<dbReference type="PANTHER" id="PTHR42700:SF1">
    <property type="entry name" value="SULFATE ADENYLYLTRANSFERASE"/>
    <property type="match status" value="1"/>
</dbReference>
<dbReference type="GO" id="GO:0019344">
    <property type="term" value="P:cysteine biosynthetic process"/>
    <property type="evidence" value="ECO:0007669"/>
    <property type="project" value="UniProtKB-KW"/>
</dbReference>
<dbReference type="Gene3D" id="3.10.400.10">
    <property type="entry name" value="Sulfate adenylyltransferase"/>
    <property type="match status" value="1"/>
</dbReference>
<dbReference type="InterPro" id="IPR050512">
    <property type="entry name" value="Sulf_AdTrans/APS_kinase"/>
</dbReference>
<gene>
    <name evidence="9" type="primary">MET3</name>
    <name evidence="13" type="ORF">CERSUDRAFT_114517</name>
</gene>
<dbReference type="AlphaFoldDB" id="M2R046"/>
<dbReference type="STRING" id="914234.M2R046"/>
<dbReference type="SUPFAM" id="SSF88697">
    <property type="entry name" value="PUA domain-like"/>
    <property type="match status" value="1"/>
</dbReference>
<evidence type="ECO:0000313" key="14">
    <source>
        <dbReference type="Proteomes" id="UP000016930"/>
    </source>
</evidence>
<evidence type="ECO:0000256" key="1">
    <source>
        <dbReference type="ARBA" id="ARBA00001823"/>
    </source>
</evidence>
<feature type="site" description="Induces change in substrate recognition on ATP binding" evidence="9">
    <location>
        <position position="331"/>
    </location>
</feature>
<evidence type="ECO:0000313" key="13">
    <source>
        <dbReference type="EMBL" id="EMD37880.1"/>
    </source>
</evidence>
<proteinExistence type="inferred from homology"/>
<dbReference type="Gene3D" id="3.40.50.300">
    <property type="entry name" value="P-loop containing nucleotide triphosphate hydrolases"/>
    <property type="match status" value="1"/>
</dbReference>
<dbReference type="GO" id="GO:0004781">
    <property type="term" value="F:sulfate adenylyltransferase (ATP) activity"/>
    <property type="evidence" value="ECO:0007669"/>
    <property type="project" value="UniProtKB-UniRule"/>
</dbReference>
<comment type="similarity">
    <text evidence="9">Belongs to the sulfate adenylyltransferase family.</text>
</comment>
<evidence type="ECO:0000256" key="5">
    <source>
        <dbReference type="ARBA" id="ARBA00022695"/>
    </source>
</evidence>
<keyword evidence="9" id="KW-0028">Amino-acid biosynthesis</keyword>
<evidence type="ECO:0000256" key="3">
    <source>
        <dbReference type="ARBA" id="ARBA00022533"/>
    </source>
</evidence>
<dbReference type="InterPro" id="IPR059117">
    <property type="entry name" value="APS_kinase_dom"/>
</dbReference>
<dbReference type="CDD" id="cd00517">
    <property type="entry name" value="ATPS"/>
    <property type="match status" value="1"/>
</dbReference>
<accession>M2R046</accession>
<feature type="binding site" evidence="9">
    <location>
        <position position="198"/>
    </location>
    <ligand>
        <name>sulfate</name>
        <dbReference type="ChEBI" id="CHEBI:16189"/>
    </ligand>
</feature>
<keyword evidence="4 9" id="KW-0808">Transferase</keyword>
<dbReference type="GO" id="GO:0004020">
    <property type="term" value="F:adenylylsulfate kinase activity"/>
    <property type="evidence" value="ECO:0007669"/>
    <property type="project" value="UniProtKB-EC"/>
</dbReference>
<protein>
    <recommendedName>
        <fullName evidence="9">Sulfate adenylyltransferase</fullName>
        <ecNumber evidence="9">2.7.7.4</ecNumber>
    </recommendedName>
    <alternativeName>
        <fullName evidence="9">ATP-sulfurylase</fullName>
    </alternativeName>
    <alternativeName>
        <fullName evidence="9">Sulfate adenylate transferase</fullName>
        <shortName evidence="9">SAT</shortName>
    </alternativeName>
</protein>
<dbReference type="Pfam" id="PF01583">
    <property type="entry name" value="APS_kinase"/>
    <property type="match status" value="1"/>
</dbReference>
<dbReference type="GO" id="GO:0005737">
    <property type="term" value="C:cytoplasm"/>
    <property type="evidence" value="ECO:0007669"/>
    <property type="project" value="UniProtKB-SubCell"/>
</dbReference>
<dbReference type="GO" id="GO:0009086">
    <property type="term" value="P:methionine biosynthetic process"/>
    <property type="evidence" value="ECO:0007669"/>
    <property type="project" value="UniProtKB-KW"/>
</dbReference>
<feature type="site" description="Transition state stabilizer" evidence="9">
    <location>
        <position position="204"/>
    </location>
</feature>
<comment type="caution">
    <text evidence="9">Lacks conserved residue(s) required for the propagation of feature annotation.</text>
</comment>
<feature type="site" description="Transition state stabilizer" evidence="9">
    <location>
        <position position="207"/>
    </location>
</feature>
<reference evidence="13 14" key="1">
    <citation type="journal article" date="2012" name="Proc. Natl. Acad. Sci. U.S.A.">
        <title>Comparative genomics of Ceriporiopsis subvermispora and Phanerochaete chrysosporium provide insight into selective ligninolysis.</title>
        <authorList>
            <person name="Fernandez-Fueyo E."/>
            <person name="Ruiz-Duenas F.J."/>
            <person name="Ferreira P."/>
            <person name="Floudas D."/>
            <person name="Hibbett D.S."/>
            <person name="Canessa P."/>
            <person name="Larrondo L.F."/>
            <person name="James T.Y."/>
            <person name="Seelenfreund D."/>
            <person name="Lobos S."/>
            <person name="Polanco R."/>
            <person name="Tello M."/>
            <person name="Honda Y."/>
            <person name="Watanabe T."/>
            <person name="Watanabe T."/>
            <person name="Ryu J.S."/>
            <person name="Kubicek C.P."/>
            <person name="Schmoll M."/>
            <person name="Gaskell J."/>
            <person name="Hammel K.E."/>
            <person name="St John F.J."/>
            <person name="Vanden Wymelenberg A."/>
            <person name="Sabat G."/>
            <person name="Splinter BonDurant S."/>
            <person name="Syed K."/>
            <person name="Yadav J.S."/>
            <person name="Doddapaneni H."/>
            <person name="Subramanian V."/>
            <person name="Lavin J.L."/>
            <person name="Oguiza J.A."/>
            <person name="Perez G."/>
            <person name="Pisabarro A.G."/>
            <person name="Ramirez L."/>
            <person name="Santoyo F."/>
            <person name="Master E."/>
            <person name="Coutinho P.M."/>
            <person name="Henrissat B."/>
            <person name="Lombard V."/>
            <person name="Magnuson J.K."/>
            <person name="Kuees U."/>
            <person name="Hori C."/>
            <person name="Igarashi K."/>
            <person name="Samejima M."/>
            <person name="Held B.W."/>
            <person name="Barry K.W."/>
            <person name="LaButti K.M."/>
            <person name="Lapidus A."/>
            <person name="Lindquist E.A."/>
            <person name="Lucas S.M."/>
            <person name="Riley R."/>
            <person name="Salamov A.A."/>
            <person name="Hoffmeister D."/>
            <person name="Schwenk D."/>
            <person name="Hadar Y."/>
            <person name="Yarden O."/>
            <person name="de Vries R.P."/>
            <person name="Wiebenga A."/>
            <person name="Stenlid J."/>
            <person name="Eastwood D."/>
            <person name="Grigoriev I.V."/>
            <person name="Berka R.M."/>
            <person name="Blanchette R.A."/>
            <person name="Kersten P."/>
            <person name="Martinez A.T."/>
            <person name="Vicuna R."/>
            <person name="Cullen D."/>
        </authorList>
    </citation>
    <scope>NUCLEOTIDE SEQUENCE [LARGE SCALE GENOMIC DNA]</scope>
    <source>
        <strain evidence="13 14">B</strain>
    </source>
</reference>
<evidence type="ECO:0000256" key="2">
    <source>
        <dbReference type="ARBA" id="ARBA00022490"/>
    </source>
</evidence>
<dbReference type="Pfam" id="PF01747">
    <property type="entry name" value="ATP-sulfurylase"/>
    <property type="match status" value="1"/>
</dbReference>
<dbReference type="GO" id="GO:0019379">
    <property type="term" value="P:sulfate assimilation, phosphoadenylyl sulfate reduction by phosphoadenylyl-sulfate reductase (thioredoxin)"/>
    <property type="evidence" value="ECO:0007669"/>
    <property type="project" value="TreeGrafter"/>
</dbReference>
<dbReference type="FunFam" id="3.40.50.300:FF:000802">
    <property type="entry name" value="Sulfate adenylyltransferase"/>
    <property type="match status" value="1"/>
</dbReference>
<sequence length="575" mass="63713">MANPPHGGVLKDLVARDEPLHQNLKAEATTLPDLVLTERQLCDLELITNGGFSPLEGFMNEADYKSVVDTLRLADGVLFPMPITLDVSQEDVTRLSLAPGARVALRDPRDDEALAIITIEDIYQPDRVKEAIQVFGADDPAHPAVAYLRNKVKDYYIGGKLQAIQPPTHFDYVALRYTPAELRAHFKKVAWRKVVGFQTRNPMHRAHRELTVRAARQRQANVLIHPVVGLTKPGDVDHYTRVRVYEAIMQKYPNGMGHLALLPLAMRMAGPREAVWHAIIRKNFGVTHFIVGRDHAGPGKNSQGKDFYGPYDAQDLVTKFHEELQIEMVPFQQMTYLPSSDEYQPVDEVPKGVQTLDISGTELRRRLKTGASIPDWFSYDAVVKTLRESYPPRAKQGFVLFLTGLHNSGKDTIAKALQVTLNEQGGRSVSLLVGDNIRPDLDEPFSHSPEERSKNLQRVAFVASELARAGAAVIAAPIAPSQDARDAVRDTVLHSAGAGANFFTVHVATPLEQCESTDRRGVYARARKGEIQGVAGVDVVYEEPSRADLKVDVTHQSVPEIVHSIVLLLETNSLL</sequence>
<dbReference type="EMBL" id="KB445796">
    <property type="protein sequence ID" value="EMD37880.1"/>
    <property type="molecule type" value="Genomic_DNA"/>
</dbReference>
<organism evidence="13 14">
    <name type="scientific">Ceriporiopsis subvermispora (strain B)</name>
    <name type="common">White-rot fungus</name>
    <name type="synonym">Gelatoporia subvermispora</name>
    <dbReference type="NCBI Taxonomy" id="914234"/>
    <lineage>
        <taxon>Eukaryota</taxon>
        <taxon>Fungi</taxon>
        <taxon>Dikarya</taxon>
        <taxon>Basidiomycota</taxon>
        <taxon>Agaricomycotina</taxon>
        <taxon>Agaricomycetes</taxon>
        <taxon>Polyporales</taxon>
        <taxon>Gelatoporiaceae</taxon>
        <taxon>Gelatoporia</taxon>
    </lineage>
</organism>
<feature type="binding site" evidence="9">
    <location>
        <position position="334"/>
    </location>
    <ligand>
        <name>ATP</name>
        <dbReference type="ChEBI" id="CHEBI:30616"/>
    </ligand>
</feature>
<evidence type="ECO:0000256" key="7">
    <source>
        <dbReference type="ARBA" id="ARBA00022840"/>
    </source>
</evidence>
<dbReference type="GO" id="GO:0010134">
    <property type="term" value="P:sulfate assimilation via adenylyl sulfate reduction"/>
    <property type="evidence" value="ECO:0007669"/>
    <property type="project" value="TreeGrafter"/>
</dbReference>
<dbReference type="CDD" id="cd02027">
    <property type="entry name" value="APSK"/>
    <property type="match status" value="1"/>
</dbReference>
<dbReference type="UniPathway" id="UPA00097"/>
<feature type="domain" description="ATP-sulfurylase PUA-like" evidence="12">
    <location>
        <begin position="4"/>
        <end position="165"/>
    </location>
</feature>
<dbReference type="NCBIfam" id="TIGR00339">
    <property type="entry name" value="sopT"/>
    <property type="match status" value="1"/>
</dbReference>
<dbReference type="GO" id="GO:0005524">
    <property type="term" value="F:ATP binding"/>
    <property type="evidence" value="ECO:0007669"/>
    <property type="project" value="UniProtKB-KW"/>
</dbReference>
<dbReference type="InterPro" id="IPR027535">
    <property type="entry name" value="Sulf_adenylyltr_euk"/>
</dbReference>
<evidence type="ECO:0000259" key="10">
    <source>
        <dbReference type="Pfam" id="PF01583"/>
    </source>
</evidence>
<feature type="active site" evidence="9">
    <location>
        <position position="201"/>
    </location>
</feature>
<comment type="subcellular location">
    <subcellularLocation>
        <location evidence="9">Cytoplasm</location>
    </subcellularLocation>
</comment>
<feature type="active site" evidence="9">
    <location>
        <position position="200"/>
    </location>
</feature>
<dbReference type="GO" id="GO:0070814">
    <property type="term" value="P:hydrogen sulfide biosynthetic process"/>
    <property type="evidence" value="ECO:0007669"/>
    <property type="project" value="UniProtKB-UniRule"/>
</dbReference>
<feature type="domain" description="APS kinase" evidence="10">
    <location>
        <begin position="396"/>
        <end position="552"/>
    </location>
</feature>
<dbReference type="InterPro" id="IPR002650">
    <property type="entry name" value="Sulphate_adenylyltransferase"/>
</dbReference>
<evidence type="ECO:0000259" key="11">
    <source>
        <dbReference type="Pfam" id="PF01747"/>
    </source>
</evidence>
<comment type="domain">
    <text evidence="9">The oligomerization domain is distantly related to APS kinases, but it is not functional and does not bind APS. It is required for oligomerization of the enzyme, although the oligomerization state has no effect on the catalytic activity of the enzyme.</text>
</comment>
<evidence type="ECO:0000256" key="8">
    <source>
        <dbReference type="ARBA" id="ARBA00062002"/>
    </source>
</evidence>
<dbReference type="PANTHER" id="PTHR42700">
    <property type="entry name" value="SULFATE ADENYLYLTRANSFERASE"/>
    <property type="match status" value="1"/>
</dbReference>
<evidence type="ECO:0000259" key="12">
    <source>
        <dbReference type="Pfam" id="PF14306"/>
    </source>
</evidence>
<evidence type="ECO:0000256" key="9">
    <source>
        <dbReference type="HAMAP-Rule" id="MF_03106"/>
    </source>
</evidence>
<keyword evidence="5 9" id="KW-0548">Nucleotidyltransferase</keyword>
<dbReference type="NCBIfam" id="NF004040">
    <property type="entry name" value="PRK05537.1"/>
    <property type="match status" value="1"/>
</dbReference>
<dbReference type="HOGENOM" id="CLU_022950_0_0_1"/>
<keyword evidence="9" id="KW-0198">Cysteine biosynthesis</keyword>
<keyword evidence="7 9" id="KW-0067">ATP-binding</keyword>
<feature type="binding site" evidence="9">
    <location>
        <begin position="198"/>
        <end position="201"/>
    </location>
    <ligand>
        <name>ATP</name>
        <dbReference type="ChEBI" id="CHEBI:30616"/>
    </ligand>
</feature>
<dbReference type="FunFam" id="3.40.50.620:FF:000052">
    <property type="entry name" value="Sulfate adenylyltransferase"/>
    <property type="match status" value="1"/>
</dbReference>
<name>M2R046_CERS8</name>
<comment type="function">
    <text evidence="9">Catalyzes the first intracellular reaction of sulfate assimilation, forming adenosine-5'-phosphosulfate (APS) from inorganic sulfate and ATP. Plays an important role in sulfate activation as a component of the biosynthesis pathway of sulfur-containing amino acids.</text>
</comment>
<dbReference type="SUPFAM" id="SSF52374">
    <property type="entry name" value="Nucleotidylyl transferase"/>
    <property type="match status" value="1"/>
</dbReference>
<feature type="domain" description="Sulphate adenylyltransferase catalytic" evidence="11">
    <location>
        <begin position="175"/>
        <end position="388"/>
    </location>
</feature>
<keyword evidence="3" id="KW-0021">Allosteric enzyme</keyword>
<feature type="region of interest" description="N-terminal" evidence="9">
    <location>
        <begin position="1"/>
        <end position="170"/>
    </location>
</feature>
<feature type="binding site" evidence="9">
    <location>
        <position position="296"/>
    </location>
    <ligand>
        <name>sulfate</name>
        <dbReference type="ChEBI" id="CHEBI:16189"/>
    </ligand>
</feature>
<feature type="binding site" evidence="9">
    <location>
        <begin position="292"/>
        <end position="295"/>
    </location>
    <ligand>
        <name>ATP</name>
        <dbReference type="ChEBI" id="CHEBI:30616"/>
    </ligand>
</feature>
<evidence type="ECO:0000256" key="4">
    <source>
        <dbReference type="ARBA" id="ARBA00022679"/>
    </source>
</evidence>
<dbReference type="HAMAP" id="MF_03106">
    <property type="entry name" value="Sulf_adenylyltr_euk"/>
    <property type="match status" value="1"/>
</dbReference>
<dbReference type="OrthoDB" id="468at2759"/>
<feature type="active site" evidence="9">
    <location>
        <position position="199"/>
    </location>
</feature>
<dbReference type="FunFam" id="3.10.400.10:FF:000003">
    <property type="entry name" value="Sulfate adenylyltransferase"/>
    <property type="match status" value="1"/>
</dbReference>
<feature type="binding site" evidence="9">
    <location>
        <position position="200"/>
    </location>
    <ligand>
        <name>sulfate</name>
        <dbReference type="ChEBI" id="CHEBI:16189"/>
    </ligand>
</feature>
<dbReference type="SUPFAM" id="SSF52540">
    <property type="entry name" value="P-loop containing nucleoside triphosphate hydrolases"/>
    <property type="match status" value="1"/>
</dbReference>
<dbReference type="Pfam" id="PF14306">
    <property type="entry name" value="PUA_2"/>
    <property type="match status" value="1"/>
</dbReference>
<comment type="subunit">
    <text evidence="8 9">Homohexamer. Dimer of trimers.</text>
</comment>
<feature type="region of interest" description="Required for oligomerization; adenylyl-sulfate kinase-like" evidence="9">
    <location>
        <begin position="396"/>
        <end position="575"/>
    </location>
</feature>
<keyword evidence="9" id="KW-0486">Methionine biosynthesis</keyword>
<dbReference type="UniPathway" id="UPA00140">
    <property type="reaction ID" value="UER00204"/>
</dbReference>
<dbReference type="InterPro" id="IPR027417">
    <property type="entry name" value="P-loop_NTPase"/>
</dbReference>